<dbReference type="SMART" id="SM00119">
    <property type="entry name" value="HECTc"/>
    <property type="match status" value="1"/>
</dbReference>
<evidence type="ECO:0000313" key="5">
    <source>
        <dbReference type="EMBL" id="CAK0885887.1"/>
    </source>
</evidence>
<feature type="non-terminal residue" evidence="5">
    <location>
        <position position="1"/>
    </location>
</feature>
<dbReference type="InterPro" id="IPR035983">
    <property type="entry name" value="Hect_E3_ubiquitin_ligase"/>
</dbReference>
<dbReference type="EMBL" id="CAUYUJ010018727">
    <property type="protein sequence ID" value="CAK0885887.1"/>
    <property type="molecule type" value="Genomic_DNA"/>
</dbReference>
<dbReference type="PANTHER" id="PTHR45670:SF1">
    <property type="entry name" value="E3 UBIQUITIN-PROTEIN LIGASE HECTD1"/>
    <property type="match status" value="1"/>
</dbReference>
<evidence type="ECO:0000313" key="6">
    <source>
        <dbReference type="Proteomes" id="UP001189429"/>
    </source>
</evidence>
<reference evidence="5" key="1">
    <citation type="submission" date="2023-10" db="EMBL/GenBank/DDBJ databases">
        <authorList>
            <person name="Chen Y."/>
            <person name="Shah S."/>
            <person name="Dougan E. K."/>
            <person name="Thang M."/>
            <person name="Chan C."/>
        </authorList>
    </citation>
    <scope>NUCLEOTIDE SEQUENCE [LARGE SCALE GENOMIC DNA]</scope>
</reference>
<proteinExistence type="predicted"/>
<evidence type="ECO:0000256" key="2">
    <source>
        <dbReference type="ARBA" id="ARBA00022786"/>
    </source>
</evidence>
<dbReference type="Gene3D" id="3.90.1750.10">
    <property type="entry name" value="Hect, E3 ligase catalytic domains"/>
    <property type="match status" value="1"/>
</dbReference>
<dbReference type="InterPro" id="IPR045322">
    <property type="entry name" value="HECTD1/TRIP12-like"/>
</dbReference>
<dbReference type="Proteomes" id="UP001189429">
    <property type="component" value="Unassembled WGS sequence"/>
</dbReference>
<evidence type="ECO:0000256" key="1">
    <source>
        <dbReference type="ARBA" id="ARBA00022679"/>
    </source>
</evidence>
<keyword evidence="1" id="KW-0808">Transferase</keyword>
<comment type="caution">
    <text evidence="5">The sequence shown here is derived from an EMBL/GenBank/DDBJ whole genome shotgun (WGS) entry which is preliminary data.</text>
</comment>
<evidence type="ECO:0000259" key="4">
    <source>
        <dbReference type="PROSITE" id="PS50237"/>
    </source>
</evidence>
<keyword evidence="2 3" id="KW-0833">Ubl conjugation pathway</keyword>
<dbReference type="PANTHER" id="PTHR45670">
    <property type="entry name" value="E3 UBIQUITIN-PROTEIN LIGASE TRIP12"/>
    <property type="match status" value="1"/>
</dbReference>
<accession>A0ABN9WHH4</accession>
<dbReference type="InterPro" id="IPR000569">
    <property type="entry name" value="HECT_dom"/>
</dbReference>
<dbReference type="SUPFAM" id="SSF56204">
    <property type="entry name" value="Hect, E3 ligase catalytic domain"/>
    <property type="match status" value="1"/>
</dbReference>
<keyword evidence="6" id="KW-1185">Reference proteome</keyword>
<feature type="domain" description="HECT" evidence="4">
    <location>
        <begin position="1"/>
        <end position="298"/>
    </location>
</feature>
<dbReference type="Gene3D" id="3.30.2160.10">
    <property type="entry name" value="Hect, E3 ligase catalytic domain"/>
    <property type="match status" value="1"/>
</dbReference>
<dbReference type="Pfam" id="PF00632">
    <property type="entry name" value="HECT"/>
    <property type="match status" value="1"/>
</dbReference>
<gene>
    <name evidence="5" type="ORF">PCOR1329_LOCUS67377</name>
</gene>
<dbReference type="Gene3D" id="3.30.2410.10">
    <property type="entry name" value="Hect, E3 ligase catalytic domain"/>
    <property type="match status" value="1"/>
</dbReference>
<dbReference type="PROSITE" id="PS50237">
    <property type="entry name" value="HECT"/>
    <property type="match status" value="1"/>
</dbReference>
<evidence type="ECO:0000256" key="3">
    <source>
        <dbReference type="PROSITE-ProRule" id="PRU00104"/>
    </source>
</evidence>
<feature type="active site" description="Glycyl thioester intermediate" evidence="3">
    <location>
        <position position="266"/>
    </location>
</feature>
<organism evidence="5 6">
    <name type="scientific">Prorocentrum cordatum</name>
    <dbReference type="NCBI Taxonomy" id="2364126"/>
    <lineage>
        <taxon>Eukaryota</taxon>
        <taxon>Sar</taxon>
        <taxon>Alveolata</taxon>
        <taxon>Dinophyceae</taxon>
        <taxon>Prorocentrales</taxon>
        <taxon>Prorocentraceae</taxon>
        <taxon>Prorocentrum</taxon>
    </lineage>
</organism>
<sequence length="303" mass="33292">ASKYLMCRRGLLIQPLPEGPRRDEAARRFRFVGRLLGQALREGFIVPLPVGEEVFALLRGDAPGAESLPRPGSGHAGELCGVLADVASGLWDKETPIEEYLELVGARFLETGLGGAPLCPGGESLPVTRENVGSFVEQAAAFWFGEGVAAQVDALRAGLSEVLDLDSLRSFSPQELRGMFCGEDHVEWDERALLARLHPAGGMTSRSPLFGHLVALLLEMDQANRSRFLDFVTSCPRLPPGGITNFKMYVFPDPGCRRGYPRSRACANQLYLPPYASKEELRERLHEAMHSSAGHHEQRMRDL</sequence>
<protein>
    <recommendedName>
        <fullName evidence="4">HECT domain-containing protein</fullName>
    </recommendedName>
</protein>
<name>A0ABN9WHH4_9DINO</name>